<dbReference type="Pfam" id="PF08443">
    <property type="entry name" value="RimK"/>
    <property type="match status" value="1"/>
</dbReference>
<dbReference type="PROSITE" id="PS50975">
    <property type="entry name" value="ATP_GRASP"/>
    <property type="match status" value="1"/>
</dbReference>
<dbReference type="EMBL" id="PFAP01000041">
    <property type="protein sequence ID" value="PIR93726.1"/>
    <property type="molecule type" value="Genomic_DNA"/>
</dbReference>
<reference evidence="4" key="1">
    <citation type="submission" date="2017-09" db="EMBL/GenBank/DDBJ databases">
        <title>Depth-based differentiation of microbial function through sediment-hosted aquifers and enrichment of novel symbionts in the deep terrestrial subsurface.</title>
        <authorList>
            <person name="Probst A.J."/>
            <person name="Ladd B."/>
            <person name="Jarett J.K."/>
            <person name="Geller-Mcgrath D.E."/>
            <person name="Sieber C.M.K."/>
            <person name="Emerson J.B."/>
            <person name="Anantharaman K."/>
            <person name="Thomas B.C."/>
            <person name="Malmstrom R."/>
            <person name="Stieglmeier M."/>
            <person name="Klingl A."/>
            <person name="Woyke T."/>
            <person name="Ryan C.M."/>
            <person name="Banfield J.F."/>
        </authorList>
    </citation>
    <scope>NUCLEOTIDE SEQUENCE [LARGE SCALE GENOMIC DNA]</scope>
</reference>
<accession>A0A2H0V3Q5</accession>
<comment type="caution">
    <text evidence="3">The sequence shown here is derived from an EMBL/GenBank/DDBJ whole genome shotgun (WGS) entry which is preliminary data.</text>
</comment>
<evidence type="ECO:0000313" key="3">
    <source>
        <dbReference type="EMBL" id="PIR93726.1"/>
    </source>
</evidence>
<dbReference type="PANTHER" id="PTHR21621">
    <property type="entry name" value="RIBOSOMAL PROTEIN S6 MODIFICATION PROTEIN"/>
    <property type="match status" value="1"/>
</dbReference>
<dbReference type="Gene3D" id="3.30.470.20">
    <property type="entry name" value="ATP-grasp fold, B domain"/>
    <property type="match status" value="1"/>
</dbReference>
<evidence type="ECO:0000313" key="4">
    <source>
        <dbReference type="Proteomes" id="UP000229901"/>
    </source>
</evidence>
<evidence type="ECO:0000259" key="2">
    <source>
        <dbReference type="PROSITE" id="PS50975"/>
    </source>
</evidence>
<dbReference type="Gene3D" id="3.40.50.20">
    <property type="match status" value="1"/>
</dbReference>
<organism evidence="3 4">
    <name type="scientific">Candidatus Falkowbacteria bacterium CG10_big_fil_rev_8_21_14_0_10_39_11</name>
    <dbReference type="NCBI Taxonomy" id="1974565"/>
    <lineage>
        <taxon>Bacteria</taxon>
        <taxon>Candidatus Falkowiibacteriota</taxon>
    </lineage>
</organism>
<dbReference type="GO" id="GO:0005524">
    <property type="term" value="F:ATP binding"/>
    <property type="evidence" value="ECO:0007669"/>
    <property type="project" value="UniProtKB-UniRule"/>
</dbReference>
<keyword evidence="1" id="KW-0547">Nucleotide-binding</keyword>
<protein>
    <recommendedName>
        <fullName evidence="2">ATP-grasp domain-containing protein</fullName>
    </recommendedName>
</protein>
<sequence length="287" mass="33478">MRILLIGPKSKENEILVSETVKRGHAIKRLSIQQITYLLKDNEFEIYNGQESLDDYDVCLIRGINPFFAKAKTLAKALYRKGVKVVDRELYQKVYIFDKLFMYSALSYHELPCLDTFYYPSVKAFKKFGGNIEYPVLLKDINGMHGRNIFFKNTENELEDFFNWRKINNYFIQKFVPAEYYYRVLVVGNKVLGAMKRNTLSSIRKKRIPLEKRSHKSELTMELKRLALKAAKATNTDIAGVDIIYDGDKPYVLEVNRSPQFKRFTQVVGVNVAGEIIDYLEKIYKSN</sequence>
<proteinExistence type="predicted"/>
<feature type="domain" description="ATP-grasp" evidence="2">
    <location>
        <begin position="103"/>
        <end position="281"/>
    </location>
</feature>
<dbReference type="GO" id="GO:0046872">
    <property type="term" value="F:metal ion binding"/>
    <property type="evidence" value="ECO:0007669"/>
    <property type="project" value="InterPro"/>
</dbReference>
<dbReference type="PANTHER" id="PTHR21621:SF0">
    <property type="entry name" value="BETA-CITRYLGLUTAMATE SYNTHASE B-RELATED"/>
    <property type="match status" value="1"/>
</dbReference>
<name>A0A2H0V3Q5_9BACT</name>
<dbReference type="AlphaFoldDB" id="A0A2H0V3Q5"/>
<dbReference type="InterPro" id="IPR013651">
    <property type="entry name" value="ATP-grasp_RimK-type"/>
</dbReference>
<dbReference type="GO" id="GO:0016879">
    <property type="term" value="F:ligase activity, forming carbon-nitrogen bonds"/>
    <property type="evidence" value="ECO:0007669"/>
    <property type="project" value="TreeGrafter"/>
</dbReference>
<dbReference type="SUPFAM" id="SSF56059">
    <property type="entry name" value="Glutathione synthetase ATP-binding domain-like"/>
    <property type="match status" value="1"/>
</dbReference>
<gene>
    <name evidence="3" type="ORF">COT97_05160</name>
</gene>
<dbReference type="InterPro" id="IPR011761">
    <property type="entry name" value="ATP-grasp"/>
</dbReference>
<keyword evidence="1" id="KW-0067">ATP-binding</keyword>
<dbReference type="GO" id="GO:0005737">
    <property type="term" value="C:cytoplasm"/>
    <property type="evidence" value="ECO:0007669"/>
    <property type="project" value="TreeGrafter"/>
</dbReference>
<dbReference type="Proteomes" id="UP000229901">
    <property type="component" value="Unassembled WGS sequence"/>
</dbReference>
<evidence type="ECO:0000256" key="1">
    <source>
        <dbReference type="PROSITE-ProRule" id="PRU00409"/>
    </source>
</evidence>